<dbReference type="Pfam" id="PF18475">
    <property type="entry name" value="PIN7"/>
    <property type="match status" value="1"/>
</dbReference>
<evidence type="ECO:0000256" key="1">
    <source>
        <dbReference type="SAM" id="MobiDB-lite"/>
    </source>
</evidence>
<sequence length="260" mass="28211">MFGLPALPRHGLNMDIGVHLLIDLENVQPSPLEVEAWLGEAGEAWVFYGPHQLKRKAAFEVDSPRSTLVPIARPGANSLDFHLVFYLGYLAAKHPECRFVVLAKDTDYDPPIAHANTLAFSVERLPSLSIAVPASVKSSPAPSEPSATPPKKRKAATKTTSAKAATMQETKGKVLSEVHVAPKVAIKKPVAQKLPIAIYRDLVKDLGGPHRPASFAALQRHIQTKFGPTAVPEKVQMLVDRLLTADVIILKSGKLSYRST</sequence>
<reference evidence="3" key="1">
    <citation type="submission" date="2023-07" db="EMBL/GenBank/DDBJ databases">
        <title>Sorghum-associated microbial communities from plants grown in Nebraska, USA.</title>
        <authorList>
            <person name="Schachtman D."/>
        </authorList>
    </citation>
    <scope>NUCLEOTIDE SEQUENCE</scope>
    <source>
        <strain evidence="3">DS3754</strain>
    </source>
</reference>
<dbReference type="AlphaFoldDB" id="A0AAW8D7G2"/>
<accession>A0AAW8D7G2</accession>
<comment type="caution">
    <text evidence="3">The sequence shown here is derived from an EMBL/GenBank/DDBJ whole genome shotgun (WGS) entry which is preliminary data.</text>
</comment>
<protein>
    <recommendedName>
        <fullName evidence="2">PIN-like domain-containing protein</fullName>
    </recommendedName>
</protein>
<evidence type="ECO:0000313" key="3">
    <source>
        <dbReference type="EMBL" id="MDP9896648.1"/>
    </source>
</evidence>
<dbReference type="EMBL" id="JAUSRD010000020">
    <property type="protein sequence ID" value="MDP9896648.1"/>
    <property type="molecule type" value="Genomic_DNA"/>
</dbReference>
<feature type="compositionally biased region" description="Low complexity" evidence="1">
    <location>
        <begin position="135"/>
        <end position="146"/>
    </location>
</feature>
<dbReference type="RefSeq" id="WP_307613112.1">
    <property type="nucleotide sequence ID" value="NZ_JAUSRD010000020.1"/>
</dbReference>
<evidence type="ECO:0000313" key="4">
    <source>
        <dbReference type="Proteomes" id="UP001242045"/>
    </source>
</evidence>
<evidence type="ECO:0000259" key="2">
    <source>
        <dbReference type="Pfam" id="PF18475"/>
    </source>
</evidence>
<feature type="compositionally biased region" description="Low complexity" evidence="1">
    <location>
        <begin position="157"/>
        <end position="166"/>
    </location>
</feature>
<proteinExistence type="predicted"/>
<feature type="domain" description="PIN-like" evidence="2">
    <location>
        <begin position="21"/>
        <end position="116"/>
    </location>
</feature>
<dbReference type="InterPro" id="IPR041494">
    <property type="entry name" value="PIN7"/>
</dbReference>
<feature type="region of interest" description="Disordered" evidence="1">
    <location>
        <begin position="135"/>
        <end position="168"/>
    </location>
</feature>
<gene>
    <name evidence="3" type="ORF">J2W31_005784</name>
</gene>
<dbReference type="Proteomes" id="UP001242045">
    <property type="component" value="Unassembled WGS sequence"/>
</dbReference>
<organism evidence="3 4">
    <name type="scientific">Variovorax boronicumulans</name>
    <dbReference type="NCBI Taxonomy" id="436515"/>
    <lineage>
        <taxon>Bacteria</taxon>
        <taxon>Pseudomonadati</taxon>
        <taxon>Pseudomonadota</taxon>
        <taxon>Betaproteobacteria</taxon>
        <taxon>Burkholderiales</taxon>
        <taxon>Comamonadaceae</taxon>
        <taxon>Variovorax</taxon>
    </lineage>
</organism>
<name>A0AAW8D7G2_9BURK</name>